<keyword evidence="2" id="KW-0812">Transmembrane</keyword>
<evidence type="ECO:0000313" key="3">
    <source>
        <dbReference type="EMBL" id="UYV98005.1"/>
    </source>
</evidence>
<feature type="region of interest" description="Disordered" evidence="1">
    <location>
        <begin position="181"/>
        <end position="202"/>
    </location>
</feature>
<dbReference type="AlphaFoldDB" id="A0AAX3EJ44"/>
<evidence type="ECO:0008006" key="5">
    <source>
        <dbReference type="Google" id="ProtNLM"/>
    </source>
</evidence>
<feature type="transmembrane region" description="Helical" evidence="2">
    <location>
        <begin position="37"/>
        <end position="57"/>
    </location>
</feature>
<evidence type="ECO:0000256" key="2">
    <source>
        <dbReference type="SAM" id="Phobius"/>
    </source>
</evidence>
<reference evidence="3" key="1">
    <citation type="submission" date="2022-07" db="EMBL/GenBank/DDBJ databases">
        <authorList>
            <person name="Wu T."/>
        </authorList>
    </citation>
    <scope>NUCLEOTIDE SEQUENCE</scope>
    <source>
        <strain evidence="3">SD-1</strain>
    </source>
</reference>
<feature type="compositionally biased region" description="Low complexity" evidence="1">
    <location>
        <begin position="186"/>
        <end position="196"/>
    </location>
</feature>
<organism evidence="3 4">
    <name type="scientific">Paenarthrobacter ureafaciens</name>
    <dbReference type="NCBI Taxonomy" id="37931"/>
    <lineage>
        <taxon>Bacteria</taxon>
        <taxon>Bacillati</taxon>
        <taxon>Actinomycetota</taxon>
        <taxon>Actinomycetes</taxon>
        <taxon>Micrococcales</taxon>
        <taxon>Micrococcaceae</taxon>
        <taxon>Paenarthrobacter</taxon>
    </lineage>
</organism>
<dbReference type="RefSeq" id="WP_069695515.1">
    <property type="nucleotide sequence ID" value="NZ_CP043010.1"/>
</dbReference>
<proteinExistence type="predicted"/>
<name>A0AAX3EJ44_PAEUR</name>
<dbReference type="EMBL" id="CP101185">
    <property type="protein sequence ID" value="UYV98005.1"/>
    <property type="molecule type" value="Genomic_DNA"/>
</dbReference>
<protein>
    <recommendedName>
        <fullName evidence="5">Integral membrane protein</fullName>
    </recommendedName>
</protein>
<evidence type="ECO:0000256" key="1">
    <source>
        <dbReference type="SAM" id="MobiDB-lite"/>
    </source>
</evidence>
<accession>A0AAX3EJ44</accession>
<keyword evidence="4" id="KW-1185">Reference proteome</keyword>
<evidence type="ECO:0000313" key="4">
    <source>
        <dbReference type="Proteomes" id="UP001163293"/>
    </source>
</evidence>
<gene>
    <name evidence="3" type="ORF">NL394_01800</name>
</gene>
<keyword evidence="2" id="KW-1133">Transmembrane helix</keyword>
<dbReference type="Proteomes" id="UP001163293">
    <property type="component" value="Chromosome"/>
</dbReference>
<sequence length="202" mass="20400">MTAARAPFRIPRAAVVAVTVLALAATAHWLAGGELPAFPVMTALTAVVVLSAVLLAGRKMTAPLLAAYLGASQTALHLAFSALPGSGTPKPDLAHHPGMAAGPGIGGAVVPHEHLSADVSPGMLGAHVVAILATALLMARGESVLWALAAWLRPLLQTPSPSAIKACPFIAASATQTVPLRSKYLGRPPSRGPPGRVHAATL</sequence>
<keyword evidence="2" id="KW-0472">Membrane</keyword>